<name>A0A1C7WQ07_9BACT</name>
<dbReference type="RefSeq" id="WP_066390339.1">
    <property type="nucleotide sequence ID" value="NZ_CP035926.1"/>
</dbReference>
<organism evidence="1 2">
    <name type="scientific">Aliarcobacter thereius LMG 24486</name>
    <dbReference type="NCBI Taxonomy" id="1032240"/>
    <lineage>
        <taxon>Bacteria</taxon>
        <taxon>Pseudomonadati</taxon>
        <taxon>Campylobacterota</taxon>
        <taxon>Epsilonproteobacteria</taxon>
        <taxon>Campylobacterales</taxon>
        <taxon>Arcobacteraceae</taxon>
        <taxon>Aliarcobacter</taxon>
    </lineage>
</organism>
<accession>A0A1C7WQ07</accession>
<proteinExistence type="predicted"/>
<dbReference type="Proteomes" id="UP000092987">
    <property type="component" value="Unassembled WGS sequence"/>
</dbReference>
<evidence type="ECO:0000313" key="1">
    <source>
        <dbReference type="EMBL" id="OCL95846.1"/>
    </source>
</evidence>
<protein>
    <submittedName>
        <fullName evidence="1">Uncharacterized protein</fullName>
    </submittedName>
</protein>
<evidence type="ECO:0000313" key="2">
    <source>
        <dbReference type="Proteomes" id="UP000092987"/>
    </source>
</evidence>
<sequence length="246" mass="28588">MIKNITIFMFLTTLLYSNSFDDIQRKGKEVKKIVEAEERFINAFENNILQNFKIVDANYINSSGLIPADINISGLNNKELYFNSNLNKDFKDDSFLNELYKSNTFRQRSYFNDDKIYFNIENSLAKLLYTLMIYKKTDEIKVCPSSFSSKIDICTFENSIYVDIKKYGNLFEDSSSEKKPSEFLLAFNLNSYEKGPIIVDKIDEDEPILNFFSNGTHFFDKDGIKFVKVGDEGAKDKKFVNLTNEE</sequence>
<dbReference type="EMBL" id="LLKQ01000001">
    <property type="protein sequence ID" value="OCL95846.1"/>
    <property type="molecule type" value="Genomic_DNA"/>
</dbReference>
<reference evidence="1 2" key="1">
    <citation type="submission" date="2015-10" db="EMBL/GenBank/DDBJ databases">
        <authorList>
            <person name="Rovetto F.F."/>
            <person name="Cocolin L.L."/>
            <person name="Illeghems K.K."/>
            <person name="Van Nieuwerbuegh F.F."/>
            <person name="Houf K.K."/>
        </authorList>
    </citation>
    <scope>NUCLEOTIDE SEQUENCE [LARGE SCALE GENOMIC DNA]</scope>
    <source>
        <strain evidence="1 2">LMG 24486</strain>
    </source>
</reference>
<comment type="caution">
    <text evidence="1">The sequence shown here is derived from an EMBL/GenBank/DDBJ whole genome shotgun (WGS) entry which is preliminary data.</text>
</comment>
<gene>
    <name evidence="1" type="ORF">AA347_01328</name>
</gene>
<keyword evidence="2" id="KW-1185">Reference proteome</keyword>